<keyword evidence="1" id="KW-0489">Methyltransferase</keyword>
<dbReference type="OrthoDB" id="9810247at2"/>
<dbReference type="GO" id="GO:0032259">
    <property type="term" value="P:methylation"/>
    <property type="evidence" value="ECO:0007669"/>
    <property type="project" value="UniProtKB-KW"/>
</dbReference>
<dbReference type="CDD" id="cd02440">
    <property type="entry name" value="AdoMet_MTases"/>
    <property type="match status" value="1"/>
</dbReference>
<evidence type="ECO:0000313" key="1">
    <source>
        <dbReference type="EMBL" id="ATQ44345.1"/>
    </source>
</evidence>
<reference evidence="1 2" key="1">
    <citation type="submission" date="2017-10" db="EMBL/GenBank/DDBJ databases">
        <title>Genome sequence of Caulobacter mirabilis FWC38.</title>
        <authorList>
            <person name="Fiebig A."/>
            <person name="Crosson S."/>
        </authorList>
    </citation>
    <scope>NUCLEOTIDE SEQUENCE [LARGE SCALE GENOMIC DNA]</scope>
    <source>
        <strain evidence="1 2">FWC 38</strain>
    </source>
</reference>
<keyword evidence="2" id="KW-1185">Reference proteome</keyword>
<dbReference type="KEGG" id="cmb:CSW64_19105"/>
<dbReference type="InterPro" id="IPR029063">
    <property type="entry name" value="SAM-dependent_MTases_sf"/>
</dbReference>
<dbReference type="PANTHER" id="PTHR43861:SF1">
    <property type="entry name" value="TRANS-ACONITATE 2-METHYLTRANSFERASE"/>
    <property type="match status" value="1"/>
</dbReference>
<name>A0A2D2B245_9CAUL</name>
<gene>
    <name evidence="1" type="ORF">CSW64_19105</name>
</gene>
<proteinExistence type="predicted"/>
<sequence length="242" mass="26970">MERVVYDRIRVLEQDHWWFAGRRRILTGLIGDLPLPSDARILEVGCGAGGNIGMLRRFGSVRAMEPDAPSRAYASERHDMTVDDGRLPDGTPYAPASFDAVCAFDVVEHVDDDAATVSALARLLDRSGYLVVTVPAYGWMWSAHDEAHHHKRRYGRAQMEQLFRDAGLEIVRASYFNSLLLPLAAGVRLAKRLVGIRSEDDAMPPASVNRLLEQIFSSEAGWLRRRSLPFGLSIIVIGRRSA</sequence>
<dbReference type="PANTHER" id="PTHR43861">
    <property type="entry name" value="TRANS-ACONITATE 2-METHYLTRANSFERASE-RELATED"/>
    <property type="match status" value="1"/>
</dbReference>
<dbReference type="SUPFAM" id="SSF53335">
    <property type="entry name" value="S-adenosyl-L-methionine-dependent methyltransferases"/>
    <property type="match status" value="1"/>
</dbReference>
<dbReference type="Pfam" id="PF13489">
    <property type="entry name" value="Methyltransf_23"/>
    <property type="match status" value="1"/>
</dbReference>
<dbReference type="GO" id="GO:0008168">
    <property type="term" value="F:methyltransferase activity"/>
    <property type="evidence" value="ECO:0007669"/>
    <property type="project" value="UniProtKB-KW"/>
</dbReference>
<accession>A0A2D2B245</accession>
<keyword evidence="1" id="KW-0808">Transferase</keyword>
<protein>
    <submittedName>
        <fullName evidence="1">SAM-dependent methyltransferase</fullName>
    </submittedName>
</protein>
<dbReference type="AlphaFoldDB" id="A0A2D2B245"/>
<organism evidence="1 2">
    <name type="scientific">Caulobacter mirabilis</name>
    <dbReference type="NCBI Taxonomy" id="69666"/>
    <lineage>
        <taxon>Bacteria</taxon>
        <taxon>Pseudomonadati</taxon>
        <taxon>Pseudomonadota</taxon>
        <taxon>Alphaproteobacteria</taxon>
        <taxon>Caulobacterales</taxon>
        <taxon>Caulobacteraceae</taxon>
        <taxon>Caulobacter</taxon>
    </lineage>
</organism>
<dbReference type="Proteomes" id="UP000228945">
    <property type="component" value="Chromosome"/>
</dbReference>
<dbReference type="Gene3D" id="3.40.50.150">
    <property type="entry name" value="Vaccinia Virus protein VP39"/>
    <property type="match status" value="1"/>
</dbReference>
<evidence type="ECO:0000313" key="2">
    <source>
        <dbReference type="Proteomes" id="UP000228945"/>
    </source>
</evidence>
<dbReference type="EMBL" id="CP024201">
    <property type="protein sequence ID" value="ATQ44345.1"/>
    <property type="molecule type" value="Genomic_DNA"/>
</dbReference>
<dbReference type="RefSeq" id="WP_099623593.1">
    <property type="nucleotide sequence ID" value="NZ_CP024201.1"/>
</dbReference>